<name>B0TZK9_FRAP2</name>
<dbReference type="AlphaFoldDB" id="B0TZK9"/>
<keyword evidence="1" id="KW-0732">Signal</keyword>
<dbReference type="SUPFAM" id="SSF56925">
    <property type="entry name" value="OMPA-like"/>
    <property type="match status" value="1"/>
</dbReference>
<dbReference type="HOGENOM" id="CLU_107966_0_0_6"/>
<accession>B0TZK9</accession>
<evidence type="ECO:0000313" key="2">
    <source>
        <dbReference type="EMBL" id="ABZ86568.1"/>
    </source>
</evidence>
<sequence>MNIKIKNLFFSIVACFTINQAFAATELDKDIHIDSKKLEKDTEDLYQLPPNYYNINDLDDVTKKTFKPTVYIAINGGWGQQTDMSKGGGTVVANLGYRFSESYAVEFVYQNFLVSQYNTTQVNNYFAGAAKYYYKINNYITAYAAAGLGIGHTNINGIANQRNAPSSYLATNDTWGGFAVFPAGVMFPIKYVDNLSLKVSYTYAISFSGNSQNFVTSGLQYSF</sequence>
<dbReference type="Gene3D" id="2.40.160.20">
    <property type="match status" value="1"/>
</dbReference>
<dbReference type="EMBL" id="CP000937">
    <property type="protein sequence ID" value="ABZ86568.1"/>
    <property type="molecule type" value="Genomic_DNA"/>
</dbReference>
<reference evidence="2" key="1">
    <citation type="submission" date="2009-01" db="EMBL/GenBank/DDBJ databases">
        <title>Complete sequence of chromosome of Francisella philomiragia subsp. philomiragia ATCC 25017.</title>
        <authorList>
            <consortium name="US DOE Joint Genome Institute"/>
            <person name="Copeland A."/>
            <person name="Lucas S."/>
            <person name="Lapidus A."/>
            <person name="Barry K."/>
            <person name="Detter J.C."/>
            <person name="Glavina del Rio T."/>
            <person name="Hammon N."/>
            <person name="Israni S."/>
            <person name="Dalin E."/>
            <person name="Tice H."/>
            <person name="Pitluck S."/>
            <person name="Chain P."/>
            <person name="Malfatti S."/>
            <person name="Shin M."/>
            <person name="Vergez L."/>
            <person name="Schmutz J."/>
            <person name="Larimer F."/>
            <person name="Land M."/>
            <person name="Hauser L."/>
            <person name="Richardson P."/>
        </authorList>
    </citation>
    <scope>NUCLEOTIDE SEQUENCE</scope>
    <source>
        <strain evidence="2">ATCC 25017</strain>
    </source>
</reference>
<dbReference type="InterPro" id="IPR011250">
    <property type="entry name" value="OMP/PagP_B-barrel"/>
</dbReference>
<gene>
    <name evidence="2" type="ordered locus">Fphi_0351</name>
</gene>
<dbReference type="KEGG" id="fph:Fphi_0351"/>
<feature type="signal peptide" evidence="1">
    <location>
        <begin position="1"/>
        <end position="23"/>
    </location>
</feature>
<evidence type="ECO:0000256" key="1">
    <source>
        <dbReference type="SAM" id="SignalP"/>
    </source>
</evidence>
<organism evidence="2">
    <name type="scientific">Francisella philomiragia subsp. philomiragia (strain ATCC 25017 / CCUG 19701 / FSC 153 / O#319-036)</name>
    <dbReference type="NCBI Taxonomy" id="484022"/>
    <lineage>
        <taxon>Bacteria</taxon>
        <taxon>Pseudomonadati</taxon>
        <taxon>Pseudomonadota</taxon>
        <taxon>Gammaproteobacteria</taxon>
        <taxon>Thiotrichales</taxon>
        <taxon>Francisellaceae</taxon>
        <taxon>Francisella</taxon>
    </lineage>
</organism>
<feature type="chain" id="PRO_5002754258" evidence="1">
    <location>
        <begin position="24"/>
        <end position="223"/>
    </location>
</feature>
<proteinExistence type="predicted"/>
<protein>
    <submittedName>
        <fullName evidence="2">Uncharacterized protein</fullName>
    </submittedName>
</protein>